<dbReference type="GO" id="GO:0007189">
    <property type="term" value="P:adenylate cyclase-activating G protein-coupled receptor signaling pathway"/>
    <property type="evidence" value="ECO:0000318"/>
    <property type="project" value="GO_Central"/>
</dbReference>
<dbReference type="InterPro" id="IPR017441">
    <property type="entry name" value="Protein_kinase_ATP_BS"/>
</dbReference>
<dbReference type="Gene3D" id="3.30.200.20">
    <property type="entry name" value="Phosphorylase Kinase, domain 1"/>
    <property type="match status" value="1"/>
</dbReference>
<dbReference type="SUPFAM" id="SSF56112">
    <property type="entry name" value="Protein kinase-like (PK-like)"/>
    <property type="match status" value="1"/>
</dbReference>
<comment type="catalytic activity">
    <reaction evidence="7">
        <text>L-threonyl-[protein] + ATP = O-phospho-L-threonyl-[protein] + ADP + H(+)</text>
        <dbReference type="Rhea" id="RHEA:46608"/>
        <dbReference type="Rhea" id="RHEA-COMP:11060"/>
        <dbReference type="Rhea" id="RHEA-COMP:11605"/>
        <dbReference type="ChEBI" id="CHEBI:15378"/>
        <dbReference type="ChEBI" id="CHEBI:30013"/>
        <dbReference type="ChEBI" id="CHEBI:30616"/>
        <dbReference type="ChEBI" id="CHEBI:61977"/>
        <dbReference type="ChEBI" id="CHEBI:456216"/>
        <dbReference type="EC" id="2.7.11.11"/>
    </reaction>
</comment>
<dbReference type="InParanoid" id="T1FYA7"/>
<dbReference type="PROSITE" id="PS50011">
    <property type="entry name" value="PROTEIN_KINASE_DOM"/>
    <property type="match status" value="1"/>
</dbReference>
<dbReference type="InterPro" id="IPR008271">
    <property type="entry name" value="Ser/Thr_kinase_AS"/>
</dbReference>
<keyword evidence="4 9" id="KW-0547">Nucleotide-binding</keyword>
<evidence type="ECO:0000259" key="11">
    <source>
        <dbReference type="PROSITE" id="PS50011"/>
    </source>
</evidence>
<dbReference type="GeneID" id="20213805"/>
<dbReference type="CTD" id="20213805"/>
<accession>T1FYA7</accession>
<dbReference type="PROSITE" id="PS00107">
    <property type="entry name" value="PROTEIN_KINASE_ATP"/>
    <property type="match status" value="1"/>
</dbReference>
<evidence type="ECO:0000256" key="3">
    <source>
        <dbReference type="ARBA" id="ARBA00022679"/>
    </source>
</evidence>
<dbReference type="Pfam" id="PF00069">
    <property type="entry name" value="Pkinase"/>
    <property type="match status" value="1"/>
</dbReference>
<dbReference type="EMBL" id="AMQM01000763">
    <property type="status" value="NOT_ANNOTATED_CDS"/>
    <property type="molecule type" value="Genomic_DNA"/>
</dbReference>
<dbReference type="InterPro" id="IPR000961">
    <property type="entry name" value="AGC-kinase_C"/>
</dbReference>
<dbReference type="GO" id="GO:0004691">
    <property type="term" value="F:cAMP-dependent protein kinase activity"/>
    <property type="evidence" value="ECO:0000318"/>
    <property type="project" value="GO_Central"/>
</dbReference>
<dbReference type="PROSITE" id="PS00108">
    <property type="entry name" value="PROTEIN_KINASE_ST"/>
    <property type="match status" value="1"/>
</dbReference>
<comment type="similarity">
    <text evidence="10">Belongs to the protein kinase superfamily.</text>
</comment>
<gene>
    <name evidence="14" type="primary">20213805</name>
    <name evidence="13" type="ORF">HELRODRAFT_65617</name>
</gene>
<keyword evidence="5" id="KW-0418">Kinase</keyword>
<evidence type="ECO:0000256" key="7">
    <source>
        <dbReference type="ARBA" id="ARBA00047292"/>
    </source>
</evidence>
<keyword evidence="15" id="KW-1185">Reference proteome</keyword>
<dbReference type="GO" id="GO:0005634">
    <property type="term" value="C:nucleus"/>
    <property type="evidence" value="ECO:0000318"/>
    <property type="project" value="GO_Central"/>
</dbReference>
<dbReference type="GO" id="GO:0005524">
    <property type="term" value="F:ATP binding"/>
    <property type="evidence" value="ECO:0007669"/>
    <property type="project" value="UniProtKB-UniRule"/>
</dbReference>
<evidence type="ECO:0000259" key="12">
    <source>
        <dbReference type="PROSITE" id="PS51285"/>
    </source>
</evidence>
<reference evidence="13 15" key="2">
    <citation type="journal article" date="2013" name="Nature">
        <title>Insights into bilaterian evolution from three spiralian genomes.</title>
        <authorList>
            <person name="Simakov O."/>
            <person name="Marletaz F."/>
            <person name="Cho S.J."/>
            <person name="Edsinger-Gonzales E."/>
            <person name="Havlak P."/>
            <person name="Hellsten U."/>
            <person name="Kuo D.H."/>
            <person name="Larsson T."/>
            <person name="Lv J."/>
            <person name="Arendt D."/>
            <person name="Savage R."/>
            <person name="Osoegawa K."/>
            <person name="de Jong P."/>
            <person name="Grimwood J."/>
            <person name="Chapman J.A."/>
            <person name="Shapiro H."/>
            <person name="Aerts A."/>
            <person name="Otillar R.P."/>
            <person name="Terry A.Y."/>
            <person name="Boore J.L."/>
            <person name="Grigoriev I.V."/>
            <person name="Lindberg D.R."/>
            <person name="Seaver E.C."/>
            <person name="Weisblat D.A."/>
            <person name="Putnam N.H."/>
            <person name="Rokhsar D.S."/>
        </authorList>
    </citation>
    <scope>NUCLEOTIDE SEQUENCE</scope>
</reference>
<evidence type="ECO:0000256" key="10">
    <source>
        <dbReference type="RuleBase" id="RU000304"/>
    </source>
</evidence>
<dbReference type="RefSeq" id="XP_009019378.1">
    <property type="nucleotide sequence ID" value="XM_009021130.1"/>
</dbReference>
<dbReference type="FunFam" id="1.10.510.10:FF:000008">
    <property type="entry name" value="Non-specific serine/threonine protein kinase"/>
    <property type="match status" value="1"/>
</dbReference>
<feature type="binding site" evidence="9">
    <location>
        <position position="35"/>
    </location>
    <ligand>
        <name>ATP</name>
        <dbReference type="ChEBI" id="CHEBI:30616"/>
    </ligand>
</feature>
<evidence type="ECO:0000256" key="8">
    <source>
        <dbReference type="ARBA" id="ARBA00047454"/>
    </source>
</evidence>
<evidence type="ECO:0000256" key="9">
    <source>
        <dbReference type="PROSITE-ProRule" id="PRU10141"/>
    </source>
</evidence>
<dbReference type="PROSITE" id="PS51285">
    <property type="entry name" value="AGC_KINASE_CTER"/>
    <property type="match status" value="1"/>
</dbReference>
<evidence type="ECO:0000313" key="14">
    <source>
        <dbReference type="EnsemblMetazoa" id="HelroP65617"/>
    </source>
</evidence>
<keyword evidence="3" id="KW-0808">Transferase</keyword>
<comment type="catalytic activity">
    <reaction evidence="8">
        <text>L-seryl-[protein] + ATP = O-phospho-L-seryl-[protein] + ADP + H(+)</text>
        <dbReference type="Rhea" id="RHEA:17989"/>
        <dbReference type="Rhea" id="RHEA-COMP:9863"/>
        <dbReference type="Rhea" id="RHEA-COMP:11604"/>
        <dbReference type="ChEBI" id="CHEBI:15378"/>
        <dbReference type="ChEBI" id="CHEBI:29999"/>
        <dbReference type="ChEBI" id="CHEBI:30616"/>
        <dbReference type="ChEBI" id="CHEBI:83421"/>
        <dbReference type="ChEBI" id="CHEBI:456216"/>
        <dbReference type="EC" id="2.7.11.11"/>
    </reaction>
</comment>
<dbReference type="EnsemblMetazoa" id="HelroT65617">
    <property type="protein sequence ID" value="HelroP65617"/>
    <property type="gene ID" value="HelroG65617"/>
</dbReference>
<dbReference type="SMART" id="SM00220">
    <property type="entry name" value="S_TKc"/>
    <property type="match status" value="1"/>
</dbReference>
<dbReference type="GO" id="GO:0005952">
    <property type="term" value="C:cAMP-dependent protein kinase complex"/>
    <property type="evidence" value="ECO:0000318"/>
    <property type="project" value="GO_Central"/>
</dbReference>
<dbReference type="HOGENOM" id="CLU_000288_63_5_1"/>
<evidence type="ECO:0000256" key="1">
    <source>
        <dbReference type="ARBA" id="ARBA00012444"/>
    </source>
</evidence>
<protein>
    <recommendedName>
        <fullName evidence="1">cAMP-dependent protein kinase</fullName>
        <ecNumber evidence="1">2.7.11.11</ecNumber>
    </recommendedName>
</protein>
<evidence type="ECO:0000313" key="15">
    <source>
        <dbReference type="Proteomes" id="UP000015101"/>
    </source>
</evidence>
<dbReference type="Gene3D" id="1.10.510.10">
    <property type="entry name" value="Transferase(Phosphotransferase) domain 1"/>
    <property type="match status" value="1"/>
</dbReference>
<dbReference type="InterPro" id="IPR000719">
    <property type="entry name" value="Prot_kinase_dom"/>
</dbReference>
<keyword evidence="2 10" id="KW-0723">Serine/threonine-protein kinase</keyword>
<dbReference type="EC" id="2.7.11.11" evidence="1"/>
<evidence type="ECO:0000256" key="6">
    <source>
        <dbReference type="ARBA" id="ARBA00022840"/>
    </source>
</evidence>
<keyword evidence="6 9" id="KW-0067">ATP-binding</keyword>
<dbReference type="GO" id="GO:0005829">
    <property type="term" value="C:cytosol"/>
    <property type="evidence" value="ECO:0000318"/>
    <property type="project" value="GO_Central"/>
</dbReference>
<dbReference type="SMART" id="SM00133">
    <property type="entry name" value="S_TK_X"/>
    <property type="match status" value="1"/>
</dbReference>
<evidence type="ECO:0000256" key="4">
    <source>
        <dbReference type="ARBA" id="ARBA00022741"/>
    </source>
</evidence>
<dbReference type="OrthoDB" id="63267at2759"/>
<dbReference type="Proteomes" id="UP000015101">
    <property type="component" value="Unassembled WGS sequence"/>
</dbReference>
<sequence>MSLSDFEGLKTIGTGSFGTVKVGKLKSTGEVFAIKILGKHRIMRANQVQHTISEKRILRSMDFPFIVKAFHHFSDNANLYMVMEYCPGGELFKLIQRYNFFSETMAKFYGAQVVMAFEFLHEVGVIYRDLKPENILIDAQGYIKLVDFGLAKETRASTHTMCGTPDYLAPEMLQGKSYDKSVDWWALGVLLFEMVAGYIPYYAETNTESYAKILTKKVFIPVKFSKELGDLVRHLLKKDPKCRLGCTINGAKTVKMHSWFDDVSWLKILEKKVIPPYVPVLKSDMDTSNFDPYEDVEIDSAPFCVYYNNFAAFY</sequence>
<dbReference type="EMBL" id="KB096742">
    <property type="protein sequence ID" value="ESO01970.1"/>
    <property type="molecule type" value="Genomic_DNA"/>
</dbReference>
<feature type="domain" description="AGC-kinase C-terminal" evidence="12">
    <location>
        <begin position="261"/>
        <end position="314"/>
    </location>
</feature>
<proteinExistence type="inferred from homology"/>
<dbReference type="InterPro" id="IPR011009">
    <property type="entry name" value="Kinase-like_dom_sf"/>
</dbReference>
<reference evidence="15" key="1">
    <citation type="submission" date="2012-12" db="EMBL/GenBank/DDBJ databases">
        <authorList>
            <person name="Hellsten U."/>
            <person name="Grimwood J."/>
            <person name="Chapman J.A."/>
            <person name="Shapiro H."/>
            <person name="Aerts A."/>
            <person name="Otillar R.P."/>
            <person name="Terry A.Y."/>
            <person name="Boore J.L."/>
            <person name="Simakov O."/>
            <person name="Marletaz F."/>
            <person name="Cho S.-J."/>
            <person name="Edsinger-Gonzales E."/>
            <person name="Havlak P."/>
            <person name="Kuo D.-H."/>
            <person name="Larsson T."/>
            <person name="Lv J."/>
            <person name="Arendt D."/>
            <person name="Savage R."/>
            <person name="Osoegawa K."/>
            <person name="de Jong P."/>
            <person name="Lindberg D.R."/>
            <person name="Seaver E.C."/>
            <person name="Weisblat D.A."/>
            <person name="Putnam N.H."/>
            <person name="Grigoriev I.V."/>
            <person name="Rokhsar D.S."/>
        </authorList>
    </citation>
    <scope>NUCLEOTIDE SEQUENCE</scope>
</reference>
<feature type="domain" description="Protein kinase" evidence="11">
    <location>
        <begin position="6"/>
        <end position="260"/>
    </location>
</feature>
<dbReference type="AlphaFoldDB" id="T1FYA7"/>
<evidence type="ECO:0000256" key="5">
    <source>
        <dbReference type="ARBA" id="ARBA00022777"/>
    </source>
</evidence>
<dbReference type="PANTHER" id="PTHR24353:SF153">
    <property type="entry name" value="CAMP-DEPENDENT PROTEIN KINASE CATALYTIC SUBUNIT 1"/>
    <property type="match status" value="1"/>
</dbReference>
<name>T1FYA7_HELRO</name>
<dbReference type="eggNOG" id="KOG0616">
    <property type="taxonomic scope" value="Eukaryota"/>
</dbReference>
<dbReference type="KEGG" id="hro:HELRODRAFT_65617"/>
<organism evidence="14 15">
    <name type="scientific">Helobdella robusta</name>
    <name type="common">Californian leech</name>
    <dbReference type="NCBI Taxonomy" id="6412"/>
    <lineage>
        <taxon>Eukaryota</taxon>
        <taxon>Metazoa</taxon>
        <taxon>Spiralia</taxon>
        <taxon>Lophotrochozoa</taxon>
        <taxon>Annelida</taxon>
        <taxon>Clitellata</taxon>
        <taxon>Hirudinea</taxon>
        <taxon>Rhynchobdellida</taxon>
        <taxon>Glossiphoniidae</taxon>
        <taxon>Helobdella</taxon>
    </lineage>
</organism>
<evidence type="ECO:0000313" key="13">
    <source>
        <dbReference type="EMBL" id="ESO01970.1"/>
    </source>
</evidence>
<evidence type="ECO:0000256" key="2">
    <source>
        <dbReference type="ARBA" id="ARBA00022527"/>
    </source>
</evidence>
<dbReference type="PANTHER" id="PTHR24353">
    <property type="entry name" value="CYCLIC NUCLEOTIDE-DEPENDENT PROTEIN KINASE"/>
    <property type="match status" value="1"/>
</dbReference>
<dbReference type="FunFam" id="3.30.200.20:FF:000042">
    <property type="entry name" value="Aurora kinase A"/>
    <property type="match status" value="1"/>
</dbReference>
<dbReference type="STRING" id="6412.T1FYA7"/>
<reference evidence="14" key="3">
    <citation type="submission" date="2015-06" db="UniProtKB">
        <authorList>
            <consortium name="EnsemblMetazoa"/>
        </authorList>
    </citation>
    <scope>IDENTIFICATION</scope>
</reference>